<dbReference type="PRINTS" id="PR00069">
    <property type="entry name" value="ALDKETRDTASE"/>
</dbReference>
<dbReference type="SUPFAM" id="SSF51430">
    <property type="entry name" value="NAD(P)-linked oxidoreductase"/>
    <property type="match status" value="1"/>
</dbReference>
<comment type="caution">
    <text evidence="2">The sequence shown here is derived from an EMBL/GenBank/DDBJ whole genome shotgun (WGS) entry which is preliminary data.</text>
</comment>
<dbReference type="Gene3D" id="3.20.20.100">
    <property type="entry name" value="NADP-dependent oxidoreductase domain"/>
    <property type="match status" value="1"/>
</dbReference>
<name>A0A7W9W9R5_ARMRO</name>
<dbReference type="Pfam" id="PF00248">
    <property type="entry name" value="Aldo_ket_red"/>
    <property type="match status" value="1"/>
</dbReference>
<dbReference type="GO" id="GO:0016491">
    <property type="term" value="F:oxidoreductase activity"/>
    <property type="evidence" value="ECO:0007669"/>
    <property type="project" value="InterPro"/>
</dbReference>
<reference evidence="2 3" key="1">
    <citation type="submission" date="2020-08" db="EMBL/GenBank/DDBJ databases">
        <title>Genomic Encyclopedia of Type Strains, Phase IV (KMG-IV): sequencing the most valuable type-strain genomes for metagenomic binning, comparative biology and taxonomic classification.</title>
        <authorList>
            <person name="Goeker M."/>
        </authorList>
    </citation>
    <scope>NUCLEOTIDE SEQUENCE [LARGE SCALE GENOMIC DNA]</scope>
    <source>
        <strain evidence="2 3">DSM 23562</strain>
    </source>
</reference>
<sequence length="303" mass="33959">MIERRKLGRTGLEVSAMGLGGAGIGGIYQNTVADRDTVETVELALTSGINFIDTSPLYGESERRLGIALRGVDRKSYYLSTKTGTHRDRWQDYSWDGTLWSVENSLKLLGADYFDILLVHDPEKIEPVFAKRGALEALEWLREQGVVKHIGLGQRRHDFHRQAIQSERFDVILTFNDYHVTRTTALKSGLLEIAAEHNVGVLNGSPMGHGLLTGVDPRTLQTHHLIERDAKAAARFYDWCQDRRLNQKALVLQSCLAQGLIHCTLTGAKNKAELQENLDALEETIPDFVWEDLKALNLTEGQV</sequence>
<dbReference type="GO" id="GO:0005829">
    <property type="term" value="C:cytosol"/>
    <property type="evidence" value="ECO:0007669"/>
    <property type="project" value="TreeGrafter"/>
</dbReference>
<accession>A0A7W9W9R5</accession>
<evidence type="ECO:0000313" key="2">
    <source>
        <dbReference type="EMBL" id="MBB6052832.1"/>
    </source>
</evidence>
<dbReference type="RefSeq" id="WP_184202500.1">
    <property type="nucleotide sequence ID" value="NZ_JACHGW010000004.1"/>
</dbReference>
<evidence type="ECO:0000259" key="1">
    <source>
        <dbReference type="Pfam" id="PF00248"/>
    </source>
</evidence>
<dbReference type="EMBL" id="JACHGW010000004">
    <property type="protein sequence ID" value="MBB6052832.1"/>
    <property type="molecule type" value="Genomic_DNA"/>
</dbReference>
<feature type="domain" description="NADP-dependent oxidoreductase" evidence="1">
    <location>
        <begin position="17"/>
        <end position="297"/>
    </location>
</feature>
<gene>
    <name evidence="2" type="ORF">HNQ39_004653</name>
</gene>
<keyword evidence="3" id="KW-1185">Reference proteome</keyword>
<protein>
    <submittedName>
        <fullName evidence="2">Aryl-alcohol dehydrogenase-like predicted oxidoreductase</fullName>
    </submittedName>
</protein>
<dbReference type="CDD" id="cd19090">
    <property type="entry name" value="AKR_AKR15A-like"/>
    <property type="match status" value="1"/>
</dbReference>
<dbReference type="PANTHER" id="PTHR42686:SF1">
    <property type="entry name" value="GH17980P-RELATED"/>
    <property type="match status" value="1"/>
</dbReference>
<evidence type="ECO:0000313" key="3">
    <source>
        <dbReference type="Proteomes" id="UP000520814"/>
    </source>
</evidence>
<dbReference type="Proteomes" id="UP000520814">
    <property type="component" value="Unassembled WGS sequence"/>
</dbReference>
<dbReference type="InterPro" id="IPR036812">
    <property type="entry name" value="NAD(P)_OxRdtase_dom_sf"/>
</dbReference>
<dbReference type="InterPro" id="IPR023210">
    <property type="entry name" value="NADP_OxRdtase_dom"/>
</dbReference>
<dbReference type="PANTHER" id="PTHR42686">
    <property type="entry name" value="GH17980P-RELATED"/>
    <property type="match status" value="1"/>
</dbReference>
<organism evidence="2 3">
    <name type="scientific">Armatimonas rosea</name>
    <dbReference type="NCBI Taxonomy" id="685828"/>
    <lineage>
        <taxon>Bacteria</taxon>
        <taxon>Bacillati</taxon>
        <taxon>Armatimonadota</taxon>
        <taxon>Armatimonadia</taxon>
        <taxon>Armatimonadales</taxon>
        <taxon>Armatimonadaceae</taxon>
        <taxon>Armatimonas</taxon>
    </lineage>
</organism>
<dbReference type="AlphaFoldDB" id="A0A7W9W9R5"/>
<dbReference type="InterPro" id="IPR020471">
    <property type="entry name" value="AKR"/>
</dbReference>
<proteinExistence type="predicted"/>